<keyword evidence="1" id="KW-1133">Transmembrane helix</keyword>
<dbReference type="Proteomes" id="UP001331761">
    <property type="component" value="Unassembled WGS sequence"/>
</dbReference>
<dbReference type="GO" id="GO:0008045">
    <property type="term" value="P:motor neuron axon guidance"/>
    <property type="evidence" value="ECO:0007669"/>
    <property type="project" value="TreeGrafter"/>
</dbReference>
<evidence type="ECO:0000256" key="1">
    <source>
        <dbReference type="SAM" id="Phobius"/>
    </source>
</evidence>
<accession>A0AAN8FD88</accession>
<dbReference type="GO" id="GO:0030334">
    <property type="term" value="P:regulation of cell migration"/>
    <property type="evidence" value="ECO:0007669"/>
    <property type="project" value="TreeGrafter"/>
</dbReference>
<dbReference type="GO" id="GO:0005886">
    <property type="term" value="C:plasma membrane"/>
    <property type="evidence" value="ECO:0007669"/>
    <property type="project" value="TreeGrafter"/>
</dbReference>
<dbReference type="InterPro" id="IPR008936">
    <property type="entry name" value="Rho_GTPase_activation_prot"/>
</dbReference>
<dbReference type="GO" id="GO:0008360">
    <property type="term" value="P:regulation of cell shape"/>
    <property type="evidence" value="ECO:0007669"/>
    <property type="project" value="TreeGrafter"/>
</dbReference>
<keyword evidence="1" id="KW-0812">Transmembrane</keyword>
<dbReference type="InterPro" id="IPR002909">
    <property type="entry name" value="IPT_dom"/>
</dbReference>
<reference evidence="5 6" key="1">
    <citation type="submission" date="2019-10" db="EMBL/GenBank/DDBJ databases">
        <title>Assembly and Annotation for the nematode Trichostrongylus colubriformis.</title>
        <authorList>
            <person name="Martin J."/>
        </authorList>
    </citation>
    <scope>NUCLEOTIDE SEQUENCE [LARGE SCALE GENOMIC DNA]</scope>
    <source>
        <strain evidence="5">G859</strain>
        <tissue evidence="5">Whole worm</tissue>
    </source>
</reference>
<dbReference type="PANTHER" id="PTHR22625">
    <property type="entry name" value="PLEXIN"/>
    <property type="match status" value="1"/>
</dbReference>
<dbReference type="GO" id="GO:0050772">
    <property type="term" value="P:positive regulation of axonogenesis"/>
    <property type="evidence" value="ECO:0007669"/>
    <property type="project" value="TreeGrafter"/>
</dbReference>
<feature type="domain" description="Plexin cytoplasmic RhoGTPase-binding" evidence="4">
    <location>
        <begin position="220"/>
        <end position="324"/>
    </location>
</feature>
<dbReference type="Pfam" id="PF20170">
    <property type="entry name" value="Plexin_RBD"/>
    <property type="match status" value="1"/>
</dbReference>
<dbReference type="InterPro" id="IPR013548">
    <property type="entry name" value="Plexin_cytoplasmic_RasGAP_dom"/>
</dbReference>
<dbReference type="Pfam" id="PF01833">
    <property type="entry name" value="TIG"/>
    <property type="match status" value="1"/>
</dbReference>
<dbReference type="Gene3D" id="1.10.506.10">
    <property type="entry name" value="GTPase Activation - p120gap, domain 1"/>
    <property type="match status" value="2"/>
</dbReference>
<evidence type="ECO:0000313" key="6">
    <source>
        <dbReference type="Proteomes" id="UP001331761"/>
    </source>
</evidence>
<evidence type="ECO:0000259" key="4">
    <source>
        <dbReference type="Pfam" id="PF20170"/>
    </source>
</evidence>
<evidence type="ECO:0000313" key="5">
    <source>
        <dbReference type="EMBL" id="KAK5977265.1"/>
    </source>
</evidence>
<keyword evidence="6" id="KW-1185">Reference proteome</keyword>
<dbReference type="Gene3D" id="3.10.20.90">
    <property type="entry name" value="Phosphatidylinositol 3-kinase Catalytic Subunit, Chain A, domain 1"/>
    <property type="match status" value="1"/>
</dbReference>
<sequence>FPLGFAMDNVTLVRNLGHRIQMRIVPDPEFAPFKGIRIHQGDQPLILDGSHLNEAAEPQDYKIFVGSERCYVTLVDSRQLVCNGPSAQPEATDERGQPIVGGLPLVSVTVGRLRTELGLIEYVDPIATLRLWVLVVTALAALCSLLVLLAFLWKKRRMERERDYRKIQMQMEHLESNVRKECKQAGTSDMLFRKSDSVVEKMVSKWLMICLYDSISQYQAQKYSTLFKECLVMTLDGCGPFNVRAIACDTISQLKQKILDHIYKRTPHSQRPSLASFDLELLCPTRGRILLSDWSGPCPSSMKGPTKLNTLSHYGISNQSRIAMIPAEKSSTSYRDSLADSGKSSWSSLDRSSPVYPPSHFCHLSSPSRTLTMEKRKKIDESIPKSIPEVYLTRLLTRYG</sequence>
<dbReference type="InterPro" id="IPR031148">
    <property type="entry name" value="Plexin"/>
</dbReference>
<dbReference type="AlphaFoldDB" id="A0AAN8FD88"/>
<keyword evidence="1" id="KW-0472">Membrane</keyword>
<dbReference type="GO" id="GO:0007162">
    <property type="term" value="P:negative regulation of cell adhesion"/>
    <property type="evidence" value="ECO:0007669"/>
    <property type="project" value="TreeGrafter"/>
</dbReference>
<dbReference type="GO" id="GO:0097374">
    <property type="term" value="P:sensory neuron axon guidance"/>
    <property type="evidence" value="ECO:0007669"/>
    <property type="project" value="TreeGrafter"/>
</dbReference>
<dbReference type="PANTHER" id="PTHR22625:SF44">
    <property type="entry name" value="PLEXIN-B"/>
    <property type="match status" value="1"/>
</dbReference>
<comment type="caution">
    <text evidence="5">The sequence shown here is derived from an EMBL/GenBank/DDBJ whole genome shotgun (WGS) entry which is preliminary data.</text>
</comment>
<name>A0AAN8FD88_TRICO</name>
<evidence type="ECO:0000259" key="3">
    <source>
        <dbReference type="Pfam" id="PF08337"/>
    </source>
</evidence>
<evidence type="ECO:0008006" key="7">
    <source>
        <dbReference type="Google" id="ProtNLM"/>
    </source>
</evidence>
<feature type="non-terminal residue" evidence="5">
    <location>
        <position position="1"/>
    </location>
</feature>
<feature type="transmembrane region" description="Helical" evidence="1">
    <location>
        <begin position="131"/>
        <end position="153"/>
    </location>
</feature>
<dbReference type="Pfam" id="PF08337">
    <property type="entry name" value="Plexin_cytopl"/>
    <property type="match status" value="1"/>
</dbReference>
<feature type="domain" description="IPT/TIG" evidence="2">
    <location>
        <begin position="40"/>
        <end position="111"/>
    </location>
</feature>
<evidence type="ECO:0000259" key="2">
    <source>
        <dbReference type="Pfam" id="PF01833"/>
    </source>
</evidence>
<dbReference type="InterPro" id="IPR046800">
    <property type="entry name" value="Plexin_RBD"/>
</dbReference>
<feature type="domain" description="Plexin cytoplasmic RasGAP" evidence="3">
    <location>
        <begin position="174"/>
        <end position="397"/>
    </location>
</feature>
<organism evidence="5 6">
    <name type="scientific">Trichostrongylus colubriformis</name>
    <name type="common">Black scour worm</name>
    <dbReference type="NCBI Taxonomy" id="6319"/>
    <lineage>
        <taxon>Eukaryota</taxon>
        <taxon>Metazoa</taxon>
        <taxon>Ecdysozoa</taxon>
        <taxon>Nematoda</taxon>
        <taxon>Chromadorea</taxon>
        <taxon>Rhabditida</taxon>
        <taxon>Rhabditina</taxon>
        <taxon>Rhabditomorpha</taxon>
        <taxon>Strongyloidea</taxon>
        <taxon>Trichostrongylidae</taxon>
        <taxon>Trichostrongylus</taxon>
    </lineage>
</organism>
<gene>
    <name evidence="5" type="ORF">GCK32_013887</name>
</gene>
<dbReference type="EMBL" id="WIXE01010848">
    <property type="protein sequence ID" value="KAK5977265.1"/>
    <property type="molecule type" value="Genomic_DNA"/>
</dbReference>
<protein>
    <recommendedName>
        <fullName evidence="7">Plexin cytoplasmic RasGAP domain-containing protein</fullName>
    </recommendedName>
</protein>
<proteinExistence type="predicted"/>
<dbReference type="GO" id="GO:0017154">
    <property type="term" value="F:semaphorin receptor activity"/>
    <property type="evidence" value="ECO:0007669"/>
    <property type="project" value="InterPro"/>
</dbReference>
<dbReference type="GO" id="GO:0002116">
    <property type="term" value="C:semaphorin receptor complex"/>
    <property type="evidence" value="ECO:0007669"/>
    <property type="project" value="TreeGrafter"/>
</dbReference>